<gene>
    <name evidence="3" type="ORF">RIMI_LOCUS9540960</name>
</gene>
<evidence type="ECO:0000313" key="4">
    <source>
        <dbReference type="Proteomes" id="UP001176940"/>
    </source>
</evidence>
<dbReference type="Pfam" id="PF13873">
    <property type="entry name" value="Myb_DNA-bind_5"/>
    <property type="match status" value="1"/>
</dbReference>
<dbReference type="InterPro" id="IPR028002">
    <property type="entry name" value="Myb_DNA-bind_5"/>
</dbReference>
<sequence>WRYRVGGGGNDAASSSGSGAIIRTLHGRPGAPRAAVTRTPLNPALPAHSGPRAAHTARAKPPASPGGQNDSYTESLTPAALMSGGNRPVRRIGTRAVVRQEASIMAESDASSSSDPAPSAAPSSDASESSTNMEPKLELKLEPMDLSPPTPAETPELPPPPIITMPTMPMNATTALQLKENLLLQPLGPMAFAGRKRKANFSNEETETLVRDVVTHFSALYGSEALRTESTRRNQRRSQLWTQIQKNVNELGYTPRSIDDLKHKWRDLRLEVKRKITQRKTGTKVPPVPGVAPIIDTNLTAMEDLVASTIGHHCTLDGEQEGMYMEPGVPRQSIFFTCRGEMGGDMVGSIANCMVRDNSPFTLTLAIGIEYIN</sequence>
<feature type="non-terminal residue" evidence="3">
    <location>
        <position position="1"/>
    </location>
</feature>
<dbReference type="PANTHER" id="PTHR23098:SF17">
    <property type="entry name" value="MYB_SANT-LIKE DNA-BINDING DOMAIN-CONTAINING PROTEIN"/>
    <property type="match status" value="1"/>
</dbReference>
<feature type="compositionally biased region" description="Gly residues" evidence="1">
    <location>
        <begin position="1"/>
        <end position="10"/>
    </location>
</feature>
<feature type="compositionally biased region" description="Polar residues" evidence="1">
    <location>
        <begin position="66"/>
        <end position="76"/>
    </location>
</feature>
<protein>
    <recommendedName>
        <fullName evidence="2">Myb/SANT-like DNA-binding domain-containing protein</fullName>
    </recommendedName>
</protein>
<feature type="domain" description="Myb/SANT-like DNA-binding" evidence="2">
    <location>
        <begin position="197"/>
        <end position="278"/>
    </location>
</feature>
<evidence type="ECO:0000313" key="3">
    <source>
        <dbReference type="EMBL" id="CAJ0942284.1"/>
    </source>
</evidence>
<feature type="compositionally biased region" description="Low complexity" evidence="1">
    <location>
        <begin position="11"/>
        <end position="20"/>
    </location>
</feature>
<keyword evidence="4" id="KW-1185">Reference proteome</keyword>
<comment type="caution">
    <text evidence="3">The sequence shown here is derived from an EMBL/GenBank/DDBJ whole genome shotgun (WGS) entry which is preliminary data.</text>
</comment>
<name>A0ABN9LJW3_9NEOB</name>
<feature type="region of interest" description="Disordered" evidence="1">
    <location>
        <begin position="104"/>
        <end position="134"/>
    </location>
</feature>
<dbReference type="PANTHER" id="PTHR23098">
    <property type="entry name" value="AGAP001331-PA-RELATED"/>
    <property type="match status" value="1"/>
</dbReference>
<evidence type="ECO:0000259" key="2">
    <source>
        <dbReference type="Pfam" id="PF13873"/>
    </source>
</evidence>
<dbReference type="EMBL" id="CAUEEQ010019902">
    <property type="protein sequence ID" value="CAJ0942284.1"/>
    <property type="molecule type" value="Genomic_DNA"/>
</dbReference>
<proteinExistence type="predicted"/>
<evidence type="ECO:0000256" key="1">
    <source>
        <dbReference type="SAM" id="MobiDB-lite"/>
    </source>
</evidence>
<organism evidence="3 4">
    <name type="scientific">Ranitomeya imitator</name>
    <name type="common">mimic poison frog</name>
    <dbReference type="NCBI Taxonomy" id="111125"/>
    <lineage>
        <taxon>Eukaryota</taxon>
        <taxon>Metazoa</taxon>
        <taxon>Chordata</taxon>
        <taxon>Craniata</taxon>
        <taxon>Vertebrata</taxon>
        <taxon>Euteleostomi</taxon>
        <taxon>Amphibia</taxon>
        <taxon>Batrachia</taxon>
        <taxon>Anura</taxon>
        <taxon>Neobatrachia</taxon>
        <taxon>Hyloidea</taxon>
        <taxon>Dendrobatidae</taxon>
        <taxon>Dendrobatinae</taxon>
        <taxon>Ranitomeya</taxon>
    </lineage>
</organism>
<feature type="compositionally biased region" description="Low complexity" evidence="1">
    <location>
        <begin position="104"/>
        <end position="130"/>
    </location>
</feature>
<reference evidence="3" key="1">
    <citation type="submission" date="2023-07" db="EMBL/GenBank/DDBJ databases">
        <authorList>
            <person name="Stuckert A."/>
        </authorList>
    </citation>
    <scope>NUCLEOTIDE SEQUENCE</scope>
</reference>
<dbReference type="Proteomes" id="UP001176940">
    <property type="component" value="Unassembled WGS sequence"/>
</dbReference>
<feature type="region of interest" description="Disordered" evidence="1">
    <location>
        <begin position="1"/>
        <end position="88"/>
    </location>
</feature>
<accession>A0ABN9LJW3</accession>